<dbReference type="AlphaFoldDB" id="A0A9X4NS27"/>
<name>A0A9X4NS27_9BURK</name>
<evidence type="ECO:0000313" key="1">
    <source>
        <dbReference type="EMBL" id="MDG5976780.1"/>
    </source>
</evidence>
<sequence>MHTTELFMHIRSFVTRVAPLTAALALLSGCAATIDQDGLEQRTAQAIGRPAGQFTITDRSEETGGRINYTANTRDGKAYRCYLYGATGFQKAMSFGQTPHSDAICTAMAGGAGKGGQPAPAAKDSGAACNALLRAAGRC</sequence>
<reference evidence="1" key="1">
    <citation type="submission" date="2013-01" db="EMBL/GenBank/DDBJ databases">
        <title>Genome draft of Hydrogenophaga taeniospiralis 2K1.</title>
        <authorList>
            <person name="Gomila M."/>
            <person name="Lalucat J."/>
        </authorList>
    </citation>
    <scope>NUCLEOTIDE SEQUENCE</scope>
    <source>
        <strain evidence="1">CCUG 15921</strain>
    </source>
</reference>
<dbReference type="EMBL" id="AOGK01000014">
    <property type="protein sequence ID" value="MDG5976780.1"/>
    <property type="molecule type" value="Genomic_DNA"/>
</dbReference>
<keyword evidence="2" id="KW-1185">Reference proteome</keyword>
<protein>
    <submittedName>
        <fullName evidence="1">Uncharacterized protein</fullName>
    </submittedName>
</protein>
<accession>A0A9X4NS27</accession>
<organism evidence="1 2">
    <name type="scientific">Hydrogenophaga taeniospiralis CCUG 15921</name>
    <dbReference type="NCBI Taxonomy" id="1281780"/>
    <lineage>
        <taxon>Bacteria</taxon>
        <taxon>Pseudomonadati</taxon>
        <taxon>Pseudomonadota</taxon>
        <taxon>Betaproteobacteria</taxon>
        <taxon>Burkholderiales</taxon>
        <taxon>Comamonadaceae</taxon>
        <taxon>Hydrogenophaga</taxon>
    </lineage>
</organism>
<evidence type="ECO:0000313" key="2">
    <source>
        <dbReference type="Proteomes" id="UP001152876"/>
    </source>
</evidence>
<proteinExistence type="predicted"/>
<dbReference type="Proteomes" id="UP001152876">
    <property type="component" value="Unassembled WGS sequence"/>
</dbReference>
<gene>
    <name evidence="1" type="ORF">H010_16039</name>
</gene>
<comment type="caution">
    <text evidence="1">The sequence shown here is derived from an EMBL/GenBank/DDBJ whole genome shotgun (WGS) entry which is preliminary data.</text>
</comment>